<evidence type="ECO:0000256" key="3">
    <source>
        <dbReference type="ARBA" id="ARBA00022833"/>
    </source>
</evidence>
<evidence type="ECO:0000256" key="2">
    <source>
        <dbReference type="ARBA" id="ARBA00022737"/>
    </source>
</evidence>
<proteinExistence type="predicted"/>
<dbReference type="GO" id="GO:0046872">
    <property type="term" value="F:metal ion binding"/>
    <property type="evidence" value="ECO:0007669"/>
    <property type="project" value="UniProtKB-KW"/>
</dbReference>
<dbReference type="PANTHER" id="PTHR46288">
    <property type="entry name" value="PHORBOL-ESTER/DAG-TYPE DOMAIN-CONTAINING PROTEIN"/>
    <property type="match status" value="1"/>
</dbReference>
<evidence type="ECO:0000256" key="5">
    <source>
        <dbReference type="SAM" id="MobiDB-lite"/>
    </source>
</evidence>
<dbReference type="Proteomes" id="UP000813462">
    <property type="component" value="Unassembled WGS sequence"/>
</dbReference>
<dbReference type="Pfam" id="PF03107">
    <property type="entry name" value="C1_2"/>
    <property type="match status" value="2"/>
</dbReference>
<protein>
    <recommendedName>
        <fullName evidence="6">Phorbol-ester/DAG-type domain-containing protein</fullName>
    </recommendedName>
</protein>
<dbReference type="PROSITE" id="PS50081">
    <property type="entry name" value="ZF_DAG_PE_2"/>
    <property type="match status" value="1"/>
</dbReference>
<keyword evidence="2" id="KW-0677">Repeat</keyword>
<keyword evidence="1" id="KW-0479">Metal-binding</keyword>
<name>A0A978UV14_ZIZJJ</name>
<feature type="domain" description="Phorbol-ester/DAG-type" evidence="6">
    <location>
        <begin position="69"/>
        <end position="119"/>
    </location>
</feature>
<organism evidence="7 8">
    <name type="scientific">Ziziphus jujuba var. spinosa</name>
    <dbReference type="NCBI Taxonomy" id="714518"/>
    <lineage>
        <taxon>Eukaryota</taxon>
        <taxon>Viridiplantae</taxon>
        <taxon>Streptophyta</taxon>
        <taxon>Embryophyta</taxon>
        <taxon>Tracheophyta</taxon>
        <taxon>Spermatophyta</taxon>
        <taxon>Magnoliopsida</taxon>
        <taxon>eudicotyledons</taxon>
        <taxon>Gunneridae</taxon>
        <taxon>Pentapetalae</taxon>
        <taxon>rosids</taxon>
        <taxon>fabids</taxon>
        <taxon>Rosales</taxon>
        <taxon>Rhamnaceae</taxon>
        <taxon>Paliureae</taxon>
        <taxon>Ziziphus</taxon>
    </lineage>
</organism>
<evidence type="ECO:0000256" key="1">
    <source>
        <dbReference type="ARBA" id="ARBA00022723"/>
    </source>
</evidence>
<gene>
    <name evidence="7" type="ORF">FEM48_Zijuj09G0200400</name>
</gene>
<dbReference type="InterPro" id="IPR002219">
    <property type="entry name" value="PKC_DAG/PE"/>
</dbReference>
<sequence length="663" mass="77459">MEIQNSNHEHPLVLKGVDVSRKGNHCKANECCREIDIHSAYYVCEKCSYYLHYLCAEPSFQQFNYLFHRHPLTLQHGRYYRPISCRLCRVPYERKDCYSCKTCNVNLHIECALKTPTITLESKQNVDGGQHLCHNKEMELVEIKHGKGEADQYSCRICELPLLSSSSTTTHQAYSCRICCIFSKEPPSFKCQGHDHLLHLIEKIPDDTDDVDCAASRAYCKQMVAVNELTNLQQYVFRCIDCKFDLHFLCGPYSISHRFHIHPLLLFDRIVEDDSGEYYCDVCENQRDPRICVYYCAKCKYVAHVHCVISEVVRVLKEDPRDVNKLRILGQRKLVISPEHNDIVVEEDDDQIIQDHEPTQMALSDLIISLDEQELQRLELDKGYIHPRRSLILSSGQSKEKTERNKKNEKDERKVLESETSSVMTLILERENLWHAITIGPGPQESTIQIQDQEFSHYTYEMLVNNLKKCRDTSWWTNLTFHELKLKMVTVGGYMITWNLVPVMNHLLAKYGDISPPELLRLRRSRRSFYAPYIDELSWEMKSLVYFLICRLLHSMSETLVVHITEPLLANWYSCLQFVEYKGFEVGFINSRLQEVTRAHFGLRKDAKTRLREEIANLEVNLKRYKELLQGYERDGGTKFDSVEQYSMDASRLKWLTAADGLF</sequence>
<comment type="caution">
    <text evidence="7">The sequence shown here is derived from an EMBL/GenBank/DDBJ whole genome shotgun (WGS) entry which is preliminary data.</text>
</comment>
<reference evidence="7" key="1">
    <citation type="journal article" date="2021" name="Front. Plant Sci.">
        <title>Chromosome-Scale Genome Assembly for Chinese Sour Jujube and Insights Into Its Genome Evolution and Domestication Signature.</title>
        <authorList>
            <person name="Shen L.-Y."/>
            <person name="Luo H."/>
            <person name="Wang X.-L."/>
            <person name="Wang X.-M."/>
            <person name="Qiu X.-J."/>
            <person name="Liu H."/>
            <person name="Zhou S.-S."/>
            <person name="Jia K.-H."/>
            <person name="Nie S."/>
            <person name="Bao Y.-T."/>
            <person name="Zhang R.-G."/>
            <person name="Yun Q.-Z."/>
            <person name="Chai Y.-H."/>
            <person name="Lu J.-Y."/>
            <person name="Li Y."/>
            <person name="Zhao S.-W."/>
            <person name="Mao J.-F."/>
            <person name="Jia S.-G."/>
            <person name="Mao Y.-M."/>
        </authorList>
    </citation>
    <scope>NUCLEOTIDE SEQUENCE</scope>
    <source>
        <strain evidence="7">AT0</strain>
        <tissue evidence="7">Leaf</tissue>
    </source>
</reference>
<dbReference type="AlphaFoldDB" id="A0A978UV14"/>
<evidence type="ECO:0000313" key="7">
    <source>
        <dbReference type="EMBL" id="KAH7518714.1"/>
    </source>
</evidence>
<dbReference type="InterPro" id="IPR046349">
    <property type="entry name" value="C1-like_sf"/>
</dbReference>
<evidence type="ECO:0000313" key="8">
    <source>
        <dbReference type="Proteomes" id="UP000813462"/>
    </source>
</evidence>
<feature type="coiled-coil region" evidence="4">
    <location>
        <begin position="608"/>
        <end position="635"/>
    </location>
</feature>
<dbReference type="SUPFAM" id="SSF57889">
    <property type="entry name" value="Cysteine-rich domain"/>
    <property type="match status" value="2"/>
</dbReference>
<feature type="compositionally biased region" description="Basic and acidic residues" evidence="5">
    <location>
        <begin position="398"/>
        <end position="416"/>
    </location>
</feature>
<dbReference type="InterPro" id="IPR004146">
    <property type="entry name" value="DC1"/>
</dbReference>
<keyword evidence="4" id="KW-0175">Coiled coil</keyword>
<feature type="region of interest" description="Disordered" evidence="5">
    <location>
        <begin position="395"/>
        <end position="416"/>
    </location>
</feature>
<keyword evidence="3" id="KW-0862">Zinc</keyword>
<dbReference type="EMBL" id="JAEACU010000009">
    <property type="protein sequence ID" value="KAH7518714.1"/>
    <property type="molecule type" value="Genomic_DNA"/>
</dbReference>
<evidence type="ECO:0000256" key="4">
    <source>
        <dbReference type="SAM" id="Coils"/>
    </source>
</evidence>
<dbReference type="PANTHER" id="PTHR46288:SF85">
    <property type="entry name" value="DC1 DOMAIN-CONTAINING PROTEIN"/>
    <property type="match status" value="1"/>
</dbReference>
<evidence type="ECO:0000259" key="6">
    <source>
        <dbReference type="PROSITE" id="PS50081"/>
    </source>
</evidence>
<accession>A0A978UV14</accession>